<dbReference type="Proteomes" id="UP000190989">
    <property type="component" value="Unassembled WGS sequence"/>
</dbReference>
<dbReference type="EMBL" id="FVZE01000014">
    <property type="protein sequence ID" value="SLK11373.1"/>
    <property type="molecule type" value="Genomic_DNA"/>
</dbReference>
<sequence length="570" mass="62493">MPKLTPICDRRAQERRTGARSGAAWLSQAKLEALIHVDAFRLSPRAYVSGLWWRLLGKRLRARSRLSPLLGRSRHAYAVWLARRCARAAYGAVVGAQPANHGNFSALPTLTVVVEAGVDKVALARTLASLDNPQAAIVIEGAVGSAARRSSFEQVAVTLGKGGGWLLPISAGDTLAPNAQRRYAHVSMEVKGFVVYADDDVCDVSGQRCAPHFKPDWNPELFRHHNYLSGASIVWVDQDALLAVIDLPDWIDSLTLKVLRGSNGEWAPHHLPAILHHRAKRPSPTTPAAVKLPARAQMPKVSVIIPTRNGTQLLRTCLEGLAQTDYPEMEIVIVDNDSDDPTTLDLLSKLELPRHKILRHPGPFNYSAINNAAVRQTSSPFLCFLNNDIEILDPNWLSILVAQARRDDVGAVGPMLVYPDGSVQHAGVVLGVGGGAAHAHRDVRPEEHGYFCRHALPQFVSAVTGACLVVQRARFKLAGGFDEENFPVAFNDVDLCLKLAKLGYAALYEPRTRLIHHESKSRGHDRDPIGARRLAGELAALKAIWHTDQKPDPYHHPSLSPYSEQFVVDL</sequence>
<dbReference type="Gene3D" id="3.90.550.10">
    <property type="entry name" value="Spore Coat Polysaccharide Biosynthesis Protein SpsA, Chain A"/>
    <property type="match status" value="1"/>
</dbReference>
<dbReference type="CDD" id="cd04186">
    <property type="entry name" value="GT_2_like_c"/>
    <property type="match status" value="1"/>
</dbReference>
<organism evidence="2 3">
    <name type="scientific">Novosphingobium mathurense</name>
    <dbReference type="NCBI Taxonomy" id="428990"/>
    <lineage>
        <taxon>Bacteria</taxon>
        <taxon>Pseudomonadati</taxon>
        <taxon>Pseudomonadota</taxon>
        <taxon>Alphaproteobacteria</taxon>
        <taxon>Sphingomonadales</taxon>
        <taxon>Sphingomonadaceae</taxon>
        <taxon>Novosphingobium</taxon>
    </lineage>
</organism>
<reference evidence="3" key="1">
    <citation type="submission" date="2017-02" db="EMBL/GenBank/DDBJ databases">
        <authorList>
            <person name="Varghese N."/>
            <person name="Submissions S."/>
        </authorList>
    </citation>
    <scope>NUCLEOTIDE SEQUENCE [LARGE SCALE GENOMIC DNA]</scope>
    <source>
        <strain evidence="3">SM117</strain>
    </source>
</reference>
<dbReference type="AlphaFoldDB" id="A0A1U6ITQ7"/>
<dbReference type="GO" id="GO:0016740">
    <property type="term" value="F:transferase activity"/>
    <property type="evidence" value="ECO:0007669"/>
    <property type="project" value="UniProtKB-KW"/>
</dbReference>
<evidence type="ECO:0000313" key="3">
    <source>
        <dbReference type="Proteomes" id="UP000190989"/>
    </source>
</evidence>
<feature type="domain" description="Glycosyltransferase 2-like" evidence="1">
    <location>
        <begin position="302"/>
        <end position="421"/>
    </location>
</feature>
<dbReference type="PANTHER" id="PTHR43179:SF7">
    <property type="entry name" value="RHAMNOSYLTRANSFERASE WBBL"/>
    <property type="match status" value="1"/>
</dbReference>
<proteinExistence type="predicted"/>
<dbReference type="SUPFAM" id="SSF53448">
    <property type="entry name" value="Nucleotide-diphospho-sugar transferases"/>
    <property type="match status" value="1"/>
</dbReference>
<evidence type="ECO:0000313" key="2">
    <source>
        <dbReference type="EMBL" id="SLK11373.1"/>
    </source>
</evidence>
<name>A0A1U6ITQ7_9SPHN</name>
<accession>A0A1U6ITQ7</accession>
<keyword evidence="3" id="KW-1185">Reference proteome</keyword>
<dbReference type="InterPro" id="IPR029044">
    <property type="entry name" value="Nucleotide-diphossugar_trans"/>
</dbReference>
<dbReference type="STRING" id="428990.SAMN06295987_11434"/>
<evidence type="ECO:0000259" key="1">
    <source>
        <dbReference type="Pfam" id="PF00535"/>
    </source>
</evidence>
<dbReference type="InterPro" id="IPR001173">
    <property type="entry name" value="Glyco_trans_2-like"/>
</dbReference>
<dbReference type="Pfam" id="PF00535">
    <property type="entry name" value="Glycos_transf_2"/>
    <property type="match status" value="1"/>
</dbReference>
<gene>
    <name evidence="2" type="ORF">SAMN06295987_11434</name>
</gene>
<keyword evidence="2" id="KW-0808">Transferase</keyword>
<protein>
    <submittedName>
        <fullName evidence="2">Glycosyltransferase, GT2 family</fullName>
    </submittedName>
</protein>
<dbReference type="PANTHER" id="PTHR43179">
    <property type="entry name" value="RHAMNOSYLTRANSFERASE WBBL"/>
    <property type="match status" value="1"/>
</dbReference>